<evidence type="ECO:0000256" key="2">
    <source>
        <dbReference type="ARBA" id="ARBA00001966"/>
    </source>
</evidence>
<dbReference type="KEGG" id="mefw:F1737_10160"/>
<dbReference type="PANTHER" id="PTHR43278:SF4">
    <property type="entry name" value="NAD(P)H-DEPENDENT FMN-CONTAINING OXIDOREDUCTASE YWQN-RELATED"/>
    <property type="match status" value="1"/>
</dbReference>
<keyword evidence="3" id="KW-0285">Flavoprotein</keyword>
<dbReference type="AlphaFoldDB" id="A0AA97FGI2"/>
<comment type="similarity">
    <text evidence="5">Belongs to the SsuE family. Isf subfamily.</text>
</comment>
<organism evidence="7 8">
    <name type="scientific">Methanochimaera problematica</name>
    <dbReference type="NCBI Taxonomy" id="2609417"/>
    <lineage>
        <taxon>Archaea</taxon>
        <taxon>Methanobacteriati</taxon>
        <taxon>Methanobacteriota</taxon>
        <taxon>Stenosarchaea group</taxon>
        <taxon>Methanomicrobia</taxon>
        <taxon>Methanomicrobiales</taxon>
        <taxon>Methanomicrobiaceae</taxon>
        <taxon>Methanochimaera</taxon>
    </lineage>
</organism>
<evidence type="ECO:0000313" key="7">
    <source>
        <dbReference type="EMBL" id="WOF17016.1"/>
    </source>
</evidence>
<dbReference type="RefSeq" id="WP_317136467.1">
    <property type="nucleotide sequence ID" value="NZ_CP043875.1"/>
</dbReference>
<dbReference type="InterPro" id="IPR051796">
    <property type="entry name" value="ISF_SsuE-like"/>
</dbReference>
<comment type="cofactor">
    <cofactor evidence="1">
        <name>FMN</name>
        <dbReference type="ChEBI" id="CHEBI:58210"/>
    </cofactor>
</comment>
<name>A0AA97FGI2_9EURY</name>
<feature type="domain" description="NADPH-dependent FMN reductase-like" evidence="6">
    <location>
        <begin position="2"/>
        <end position="159"/>
    </location>
</feature>
<keyword evidence="8" id="KW-1185">Reference proteome</keyword>
<keyword evidence="4" id="KW-0288">FMN</keyword>
<dbReference type="Pfam" id="PF03358">
    <property type="entry name" value="FMN_red"/>
    <property type="match status" value="1"/>
</dbReference>
<dbReference type="GeneID" id="85230534"/>
<comment type="cofactor">
    <cofactor evidence="2">
        <name>[4Fe-4S] cluster</name>
        <dbReference type="ChEBI" id="CHEBI:49883"/>
    </cofactor>
</comment>
<evidence type="ECO:0000313" key="8">
    <source>
        <dbReference type="Proteomes" id="UP001301797"/>
    </source>
</evidence>
<dbReference type="InterPro" id="IPR005025">
    <property type="entry name" value="FMN_Rdtase-like_dom"/>
</dbReference>
<evidence type="ECO:0000256" key="5">
    <source>
        <dbReference type="ARBA" id="ARBA00038292"/>
    </source>
</evidence>
<protein>
    <submittedName>
        <fullName evidence="7">Flavodoxin family protein</fullName>
    </submittedName>
</protein>
<accession>A0AA97FGI2</accession>
<dbReference type="Gene3D" id="3.40.50.360">
    <property type="match status" value="1"/>
</dbReference>
<dbReference type="InterPro" id="IPR029039">
    <property type="entry name" value="Flavoprotein-like_sf"/>
</dbReference>
<reference evidence="7 8" key="1">
    <citation type="submission" date="2019-09" db="EMBL/GenBank/DDBJ databases">
        <title>The complete genome of Methanoplanus sp. FWC-SCC4.</title>
        <authorList>
            <person name="Chen S.-C."/>
            <person name="Zhou Y.-Z."/>
            <person name="Lai M.-C."/>
        </authorList>
    </citation>
    <scope>NUCLEOTIDE SEQUENCE [LARGE SCALE GENOMIC DNA]</scope>
    <source>
        <strain evidence="7 8">FWC-SCC4</strain>
    </source>
</reference>
<dbReference type="EMBL" id="CP043875">
    <property type="protein sequence ID" value="WOF17016.1"/>
    <property type="molecule type" value="Genomic_DNA"/>
</dbReference>
<dbReference type="Proteomes" id="UP001301797">
    <property type="component" value="Chromosome"/>
</dbReference>
<sequence>MTKVIILNSSPRANGNTEILCRECADAIEKSGLEAEIISFRGKNIRSCIACNSCKKNPGKCAIDDDGLNEIIEKIKEAKGLIVASPVYFGTARGDLMSAIQRISMVSYGGDRFLSKMAGGPIAVGRRGGHTSTIQELLMFYFINDMIVAGSDYWNIAFGKAREEVTEDEEGIKTIRKFGENVAMIINSLSH</sequence>
<evidence type="ECO:0000256" key="4">
    <source>
        <dbReference type="ARBA" id="ARBA00022643"/>
    </source>
</evidence>
<dbReference type="SUPFAM" id="SSF52218">
    <property type="entry name" value="Flavoproteins"/>
    <property type="match status" value="1"/>
</dbReference>
<evidence type="ECO:0000256" key="1">
    <source>
        <dbReference type="ARBA" id="ARBA00001917"/>
    </source>
</evidence>
<gene>
    <name evidence="7" type="ORF">F1737_10160</name>
</gene>
<dbReference type="PANTHER" id="PTHR43278">
    <property type="entry name" value="NAD(P)H-DEPENDENT FMN-CONTAINING OXIDOREDUCTASE YWQN-RELATED"/>
    <property type="match status" value="1"/>
</dbReference>
<proteinExistence type="inferred from homology"/>
<evidence type="ECO:0000259" key="6">
    <source>
        <dbReference type="Pfam" id="PF03358"/>
    </source>
</evidence>
<dbReference type="GO" id="GO:0016491">
    <property type="term" value="F:oxidoreductase activity"/>
    <property type="evidence" value="ECO:0007669"/>
    <property type="project" value="InterPro"/>
</dbReference>
<evidence type="ECO:0000256" key="3">
    <source>
        <dbReference type="ARBA" id="ARBA00022630"/>
    </source>
</evidence>